<name>A0ACD5THS7_AVESA</name>
<sequence>MAIVFGGGDERMENREDDLSSSSSFCSLRQCRICHEEEEERCAAMESPCACSGSLKYAHRGCVQRWCDEKGSTLCEICLQSFEPGYTIPPKKAPVVEVLVTVRDEEEEEEDDDERQGMQYAVSDGAMDGPDRANCSWCQSLTITFTIILLVWHLIAVVTIQAAEHCAFSLLTMYLLRAAGILLPFYAVMRVIGMIQHGRRQYQLQLLQEQRRRNASNMHSRRSQEQQQLVISIH</sequence>
<accession>A0ACD5THS7</accession>
<evidence type="ECO:0000313" key="2">
    <source>
        <dbReference type="Proteomes" id="UP001732700"/>
    </source>
</evidence>
<dbReference type="EnsemblPlants" id="AVESA.00010b.r2.1AG0056540.1">
    <property type="protein sequence ID" value="AVESA.00010b.r2.1AG0056540.1.CDS"/>
    <property type="gene ID" value="AVESA.00010b.r2.1AG0056540"/>
</dbReference>
<organism evidence="1 2">
    <name type="scientific">Avena sativa</name>
    <name type="common">Oat</name>
    <dbReference type="NCBI Taxonomy" id="4498"/>
    <lineage>
        <taxon>Eukaryota</taxon>
        <taxon>Viridiplantae</taxon>
        <taxon>Streptophyta</taxon>
        <taxon>Embryophyta</taxon>
        <taxon>Tracheophyta</taxon>
        <taxon>Spermatophyta</taxon>
        <taxon>Magnoliopsida</taxon>
        <taxon>Liliopsida</taxon>
        <taxon>Poales</taxon>
        <taxon>Poaceae</taxon>
        <taxon>BOP clade</taxon>
        <taxon>Pooideae</taxon>
        <taxon>Poodae</taxon>
        <taxon>Poeae</taxon>
        <taxon>Poeae Chloroplast Group 1 (Aveneae type)</taxon>
        <taxon>Aveninae</taxon>
        <taxon>Avena</taxon>
    </lineage>
</organism>
<evidence type="ECO:0000313" key="1">
    <source>
        <dbReference type="EnsemblPlants" id="AVESA.00010b.r2.1AG0056540.1.CDS"/>
    </source>
</evidence>
<reference evidence="1" key="2">
    <citation type="submission" date="2025-09" db="UniProtKB">
        <authorList>
            <consortium name="EnsemblPlants"/>
        </authorList>
    </citation>
    <scope>IDENTIFICATION</scope>
</reference>
<protein>
    <submittedName>
        <fullName evidence="1">Uncharacterized protein</fullName>
    </submittedName>
</protein>
<proteinExistence type="predicted"/>
<keyword evidence="2" id="KW-1185">Reference proteome</keyword>
<reference evidence="1" key="1">
    <citation type="submission" date="2021-05" db="EMBL/GenBank/DDBJ databases">
        <authorList>
            <person name="Scholz U."/>
            <person name="Mascher M."/>
            <person name="Fiebig A."/>
        </authorList>
    </citation>
    <scope>NUCLEOTIDE SEQUENCE [LARGE SCALE GENOMIC DNA]</scope>
</reference>
<dbReference type="Proteomes" id="UP001732700">
    <property type="component" value="Chromosome 1A"/>
</dbReference>